<reference evidence="1 2" key="1">
    <citation type="submission" date="2019-07" db="EMBL/GenBank/DDBJ databases">
        <title>Whole genome shotgun sequence of Brevifollis gellanilyticus NBRC 108608.</title>
        <authorList>
            <person name="Hosoyama A."/>
            <person name="Uohara A."/>
            <person name="Ohji S."/>
            <person name="Ichikawa N."/>
        </authorList>
    </citation>
    <scope>NUCLEOTIDE SEQUENCE [LARGE SCALE GENOMIC DNA]</scope>
    <source>
        <strain evidence="1 2">NBRC 108608</strain>
    </source>
</reference>
<protein>
    <submittedName>
        <fullName evidence="1">Uncharacterized protein</fullName>
    </submittedName>
</protein>
<dbReference type="AlphaFoldDB" id="A0A512MEC7"/>
<keyword evidence="2" id="KW-1185">Reference proteome</keyword>
<organism evidence="1 2">
    <name type="scientific">Brevifollis gellanilyticus</name>
    <dbReference type="NCBI Taxonomy" id="748831"/>
    <lineage>
        <taxon>Bacteria</taxon>
        <taxon>Pseudomonadati</taxon>
        <taxon>Verrucomicrobiota</taxon>
        <taxon>Verrucomicrobiia</taxon>
        <taxon>Verrucomicrobiales</taxon>
        <taxon>Verrucomicrobiaceae</taxon>
    </lineage>
</organism>
<name>A0A512MEC7_9BACT</name>
<proteinExistence type="predicted"/>
<gene>
    <name evidence="1" type="ORF">BGE01nite_43850</name>
</gene>
<evidence type="ECO:0000313" key="1">
    <source>
        <dbReference type="EMBL" id="GEP45094.1"/>
    </source>
</evidence>
<comment type="caution">
    <text evidence="1">The sequence shown here is derived from an EMBL/GenBank/DDBJ whole genome shotgun (WGS) entry which is preliminary data.</text>
</comment>
<accession>A0A512MEC7</accession>
<dbReference type="EMBL" id="BKAG01000042">
    <property type="protein sequence ID" value="GEP45094.1"/>
    <property type="molecule type" value="Genomic_DNA"/>
</dbReference>
<dbReference type="OrthoDB" id="726375at2"/>
<sequence length="642" mass="68787">MSVLSTPRITFSGQISWDPIVTNNYPTNYDESTGDILPENDPAAQFRTTAIQQVLGGNWNPHGTHRSTFFDTYITGVELGSGAPAVQDPMIGVPVAFTGMLVDLEPYGATTSQLFFDQMSFGIQGGCSIAAQRAFRFTDRYINFSRNTANAMIAGRAGITWQTCFPKENLTLAAHDSPVIQAFTTALQDPKVLGLMVRWQAYRTVYFDDSTLSDMVIGPDGKPVIGPNGNPVTPPATQAKKKELYDKLQTGGWQPNPARSLLVGSVGLWHEDDPVHEPGDRAVLPNENYALPDGTQFGPAFASLGATSITLDLGTFVPDADREANKHDVGTLTVVAVNPKDDKTVLATLGSIPYTGGYDKASYDATAGIVTLSGIPAASIAIAQTADIQILDGSGNILATEIGQRAIASDPNFYLDEGSTAASTVRVYERGVPVGKGTSVQLSAFSSDAQQNPIAVPVGQPQTTDDHGYVSYQFTGQQNGVTQYGFGFPPAAPPASLDSTTVTFMSVRVYPADADIAAKQPTWDNVYKYVLSNWYAMAPCMDNWLLLNDSAMVTRYGPMVKKLTAPDYFEAFRFMPVTRDLSAGKRALLYNYLDGLKTAPAPAALAVPVLAAADAAPAGNVINVTPSLHVRPKMKFSKNMKS</sequence>
<evidence type="ECO:0000313" key="2">
    <source>
        <dbReference type="Proteomes" id="UP000321577"/>
    </source>
</evidence>
<dbReference type="RefSeq" id="WP_146853665.1">
    <property type="nucleotide sequence ID" value="NZ_BKAG01000042.1"/>
</dbReference>
<dbReference type="Proteomes" id="UP000321577">
    <property type="component" value="Unassembled WGS sequence"/>
</dbReference>